<dbReference type="PANTHER" id="PTHR34415">
    <property type="entry name" value="INTEGRASE CATALYTIC DOMAIN-CONTAINING PROTEIN"/>
    <property type="match status" value="1"/>
</dbReference>
<sequence length="252" mass="28672">MRRHYKDDCDAPTSDALVKTIDFAQNIMLPRNAISWLEHIPNFEKCFGTTGKTSVGKQSTKTDGFKAMAAAVGKSSKGKFDLKPLQMRSRFATYKTRYTRAKAYKETTGAGHQAKKGSTEVISMLHTYARMRNIYSMVPGQKKWHVYADNCGGQVKNCYVLQFLLFMVHTKSLQGATLSFSVKGRTKNHCDRHLGYIKRCYAKRDMWIMNDIERAVKKEDGGIPAGDYIVGDCPFTVRGILTEYLREMRSYQ</sequence>
<organism evidence="2 3">
    <name type="scientific">Phytophthora palmivora</name>
    <dbReference type="NCBI Taxonomy" id="4796"/>
    <lineage>
        <taxon>Eukaryota</taxon>
        <taxon>Sar</taxon>
        <taxon>Stramenopiles</taxon>
        <taxon>Oomycota</taxon>
        <taxon>Peronosporomycetes</taxon>
        <taxon>Peronosporales</taxon>
        <taxon>Peronosporaceae</taxon>
        <taxon>Phytophthora</taxon>
    </lineage>
</organism>
<accession>A0A2P4X3A2</accession>
<evidence type="ECO:0000313" key="3">
    <source>
        <dbReference type="Proteomes" id="UP000237271"/>
    </source>
</evidence>
<name>A0A2P4X3A2_9STRA</name>
<dbReference type="PANTHER" id="PTHR34415:SF1">
    <property type="entry name" value="INTEGRASE CATALYTIC DOMAIN-CONTAINING PROTEIN"/>
    <property type="match status" value="1"/>
</dbReference>
<evidence type="ECO:0000313" key="2">
    <source>
        <dbReference type="EMBL" id="POM60025.1"/>
    </source>
</evidence>
<comment type="caution">
    <text evidence="2">The sequence shown here is derived from an EMBL/GenBank/DDBJ whole genome shotgun (WGS) entry which is preliminary data.</text>
</comment>
<dbReference type="InterPro" id="IPR057191">
    <property type="entry name" value="DUF7869"/>
</dbReference>
<dbReference type="Pfam" id="PF25273">
    <property type="entry name" value="DUF7869"/>
    <property type="match status" value="1"/>
</dbReference>
<reference evidence="2 3" key="1">
    <citation type="journal article" date="2017" name="Genome Biol. Evol.">
        <title>Phytophthora megakarya and P. palmivora, closely related causal agents of cacao black pod rot, underwent increases in genome sizes and gene numbers by different mechanisms.</title>
        <authorList>
            <person name="Ali S.S."/>
            <person name="Shao J."/>
            <person name="Lary D.J."/>
            <person name="Kronmiller B."/>
            <person name="Shen D."/>
            <person name="Strem M.D."/>
            <person name="Amoako-Attah I."/>
            <person name="Akrofi A.Y."/>
            <person name="Begoude B.A."/>
            <person name="Ten Hoopen G.M."/>
            <person name="Coulibaly K."/>
            <person name="Kebe B.I."/>
            <person name="Melnick R.L."/>
            <person name="Guiltinan M.J."/>
            <person name="Tyler B.M."/>
            <person name="Meinhardt L.W."/>
            <person name="Bailey B.A."/>
        </authorList>
    </citation>
    <scope>NUCLEOTIDE SEQUENCE [LARGE SCALE GENOMIC DNA]</scope>
    <source>
        <strain evidence="3">sbr112.9</strain>
    </source>
</reference>
<keyword evidence="3" id="KW-1185">Reference proteome</keyword>
<evidence type="ECO:0000259" key="1">
    <source>
        <dbReference type="Pfam" id="PF25273"/>
    </source>
</evidence>
<feature type="domain" description="DUF7869" evidence="1">
    <location>
        <begin position="142"/>
        <end position="249"/>
    </location>
</feature>
<dbReference type="EMBL" id="NCKW01016955">
    <property type="protein sequence ID" value="POM60025.1"/>
    <property type="molecule type" value="Genomic_DNA"/>
</dbReference>
<dbReference type="AlphaFoldDB" id="A0A2P4X3A2"/>
<protein>
    <recommendedName>
        <fullName evidence="1">DUF7869 domain-containing protein</fullName>
    </recommendedName>
</protein>
<gene>
    <name evidence="2" type="ORF">PHPALM_31166</name>
</gene>
<dbReference type="Proteomes" id="UP000237271">
    <property type="component" value="Unassembled WGS sequence"/>
</dbReference>
<dbReference type="OrthoDB" id="98589at2759"/>
<proteinExistence type="predicted"/>